<dbReference type="RefSeq" id="WP_133529095.1">
    <property type="nucleotide sequence ID" value="NZ_CALCQM010000136.1"/>
</dbReference>
<gene>
    <name evidence="2" type="ORF">EV211_13812</name>
</gene>
<evidence type="ECO:0000313" key="2">
    <source>
        <dbReference type="EMBL" id="TDP50361.1"/>
    </source>
</evidence>
<feature type="transmembrane region" description="Helical" evidence="1">
    <location>
        <begin position="26"/>
        <end position="45"/>
    </location>
</feature>
<evidence type="ECO:0000313" key="3">
    <source>
        <dbReference type="Proteomes" id="UP000295500"/>
    </source>
</evidence>
<evidence type="ECO:0000256" key="1">
    <source>
        <dbReference type="SAM" id="Phobius"/>
    </source>
</evidence>
<keyword evidence="1" id="KW-0812">Transmembrane</keyword>
<dbReference type="OrthoDB" id="2087260at2"/>
<dbReference type="EMBL" id="SNXO01000038">
    <property type="protein sequence ID" value="TDP50361.1"/>
    <property type="molecule type" value="Genomic_DNA"/>
</dbReference>
<keyword evidence="1" id="KW-0472">Membrane</keyword>
<dbReference type="Proteomes" id="UP000295500">
    <property type="component" value="Unassembled WGS sequence"/>
</dbReference>
<protein>
    <submittedName>
        <fullName evidence="2">Uncharacterized protein</fullName>
    </submittedName>
</protein>
<dbReference type="AlphaFoldDB" id="A0A4R6PZE9"/>
<reference evidence="2 3" key="1">
    <citation type="submission" date="2019-03" db="EMBL/GenBank/DDBJ databases">
        <title>Genomic Encyclopedia of Type Strains, Phase IV (KMG-IV): sequencing the most valuable type-strain genomes for metagenomic binning, comparative biology and taxonomic classification.</title>
        <authorList>
            <person name="Goeker M."/>
        </authorList>
    </citation>
    <scope>NUCLEOTIDE SEQUENCE [LARGE SCALE GENOMIC DNA]</scope>
    <source>
        <strain evidence="2 3">DSM 28287</strain>
    </source>
</reference>
<sequence length="75" mass="8208">MSKNNYGLSENKADTGRKGTSTAAKVALGVLGIGFVAGVTIVVGMDRIMKKIFVNEDWPDEEWSSDDWAEEDLEN</sequence>
<proteinExistence type="predicted"/>
<comment type="caution">
    <text evidence="2">The sequence shown here is derived from an EMBL/GenBank/DDBJ whole genome shotgun (WGS) entry which is preliminary data.</text>
</comment>
<organism evidence="2 3">
    <name type="scientific">Aminicella lysinilytica</name>
    <dbReference type="NCBI Taxonomy" id="433323"/>
    <lineage>
        <taxon>Bacteria</taxon>
        <taxon>Bacillati</taxon>
        <taxon>Bacillota</taxon>
        <taxon>Clostridia</taxon>
        <taxon>Peptostreptococcales</taxon>
        <taxon>Anaerovoracaceae</taxon>
        <taxon>Aminicella</taxon>
    </lineage>
</organism>
<keyword evidence="3" id="KW-1185">Reference proteome</keyword>
<name>A0A4R6PZE9_9FIRM</name>
<keyword evidence="1" id="KW-1133">Transmembrane helix</keyword>
<accession>A0A4R6PZE9</accession>